<keyword evidence="11" id="KW-1185">Reference proteome</keyword>
<dbReference type="GO" id="GO:0015031">
    <property type="term" value="P:protein transport"/>
    <property type="evidence" value="ECO:0007669"/>
    <property type="project" value="UniProtKB-KW"/>
</dbReference>
<dbReference type="PROSITE" id="PS01269">
    <property type="entry name" value="UPF0025"/>
    <property type="match status" value="1"/>
</dbReference>
<dbReference type="Pfam" id="PF12850">
    <property type="entry name" value="Metallophos_2"/>
    <property type="match status" value="1"/>
</dbReference>
<evidence type="ECO:0000256" key="7">
    <source>
        <dbReference type="RuleBase" id="RU362040"/>
    </source>
</evidence>
<comment type="similarity">
    <text evidence="1 7">Belongs to the VPS29 family.</text>
</comment>
<dbReference type="FunFam" id="3.60.21.10:FF:000015">
    <property type="entry name" value="Vacuolar protein sorting-associated protein 29"/>
    <property type="match status" value="1"/>
</dbReference>
<dbReference type="AlphaFoldDB" id="A0A9P5JVM0"/>
<dbReference type="GO" id="GO:0005829">
    <property type="term" value="C:cytosol"/>
    <property type="evidence" value="ECO:0007669"/>
    <property type="project" value="GOC"/>
</dbReference>
<reference evidence="10" key="2">
    <citation type="journal article" date="2020" name="Nat. Commun.">
        <title>Large-scale genome sequencing of mycorrhizal fungi provides insights into the early evolution of symbiotic traits.</title>
        <authorList>
            <person name="Miyauchi S."/>
            <person name="Kiss E."/>
            <person name="Kuo A."/>
            <person name="Drula E."/>
            <person name="Kohler A."/>
            <person name="Sanchez-Garcia M."/>
            <person name="Morin E."/>
            <person name="Andreopoulos B."/>
            <person name="Barry K.W."/>
            <person name="Bonito G."/>
            <person name="Buee M."/>
            <person name="Carver A."/>
            <person name="Chen C."/>
            <person name="Cichocki N."/>
            <person name="Clum A."/>
            <person name="Culley D."/>
            <person name="Crous P.W."/>
            <person name="Fauchery L."/>
            <person name="Girlanda M."/>
            <person name="Hayes R.D."/>
            <person name="Keri Z."/>
            <person name="LaButti K."/>
            <person name="Lipzen A."/>
            <person name="Lombard V."/>
            <person name="Magnuson J."/>
            <person name="Maillard F."/>
            <person name="Murat C."/>
            <person name="Nolan M."/>
            <person name="Ohm R.A."/>
            <person name="Pangilinan J."/>
            <person name="Pereira M.F."/>
            <person name="Perotto S."/>
            <person name="Peter M."/>
            <person name="Pfister S."/>
            <person name="Riley R."/>
            <person name="Sitrit Y."/>
            <person name="Stielow J.B."/>
            <person name="Szollosi G."/>
            <person name="Zifcakova L."/>
            <person name="Stursova M."/>
            <person name="Spatafora J.W."/>
            <person name="Tedersoo L."/>
            <person name="Vaario L.M."/>
            <person name="Yamada A."/>
            <person name="Yan M."/>
            <person name="Wang P."/>
            <person name="Xu J."/>
            <person name="Bruns T."/>
            <person name="Baldrian P."/>
            <person name="Vilgalys R."/>
            <person name="Dunand C."/>
            <person name="Henrissat B."/>
            <person name="Grigoriev I.V."/>
            <person name="Hibbett D."/>
            <person name="Nagy L.G."/>
            <person name="Martin F.M."/>
        </authorList>
    </citation>
    <scope>NUCLEOTIDE SEQUENCE</scope>
    <source>
        <strain evidence="10">Prilba</strain>
    </source>
</reference>
<feature type="region of interest" description="Disordered" evidence="8">
    <location>
        <begin position="196"/>
        <end position="219"/>
    </location>
</feature>
<keyword evidence="6" id="KW-0653">Protein transport</keyword>
<evidence type="ECO:0000256" key="3">
    <source>
        <dbReference type="ARBA" id="ARBA00022448"/>
    </source>
</evidence>
<evidence type="ECO:0000256" key="1">
    <source>
        <dbReference type="ARBA" id="ARBA00005945"/>
    </source>
</evidence>
<dbReference type="GO" id="GO:0046872">
    <property type="term" value="F:metal ion binding"/>
    <property type="evidence" value="ECO:0007669"/>
    <property type="project" value="UniProtKB-KW"/>
</dbReference>
<proteinExistence type="inferred from homology"/>
<protein>
    <recommendedName>
        <fullName evidence="2 7">Vacuolar protein sorting-associated protein 29</fullName>
    </recommendedName>
</protein>
<dbReference type="Gene3D" id="3.60.21.10">
    <property type="match status" value="1"/>
</dbReference>
<dbReference type="InterPro" id="IPR000979">
    <property type="entry name" value="Phosphodiesterase_MJ0936/Vps29"/>
</dbReference>
<organism evidence="10 11">
    <name type="scientific">Russula ochroleuca</name>
    <dbReference type="NCBI Taxonomy" id="152965"/>
    <lineage>
        <taxon>Eukaryota</taxon>
        <taxon>Fungi</taxon>
        <taxon>Dikarya</taxon>
        <taxon>Basidiomycota</taxon>
        <taxon>Agaricomycotina</taxon>
        <taxon>Agaricomycetes</taxon>
        <taxon>Russulales</taxon>
        <taxon>Russulaceae</taxon>
        <taxon>Russula</taxon>
    </lineage>
</organism>
<reference evidence="10" key="1">
    <citation type="submission" date="2019-10" db="EMBL/GenBank/DDBJ databases">
        <authorList>
            <consortium name="DOE Joint Genome Institute"/>
            <person name="Kuo A."/>
            <person name="Miyauchi S."/>
            <person name="Kiss E."/>
            <person name="Drula E."/>
            <person name="Kohler A."/>
            <person name="Sanchez-Garcia M."/>
            <person name="Andreopoulos B."/>
            <person name="Barry K.W."/>
            <person name="Bonito G."/>
            <person name="Buee M."/>
            <person name="Carver A."/>
            <person name="Chen C."/>
            <person name="Cichocki N."/>
            <person name="Clum A."/>
            <person name="Culley D."/>
            <person name="Crous P.W."/>
            <person name="Fauchery L."/>
            <person name="Girlanda M."/>
            <person name="Hayes R."/>
            <person name="Keri Z."/>
            <person name="LaButti K."/>
            <person name="Lipzen A."/>
            <person name="Lombard V."/>
            <person name="Magnuson J."/>
            <person name="Maillard F."/>
            <person name="Morin E."/>
            <person name="Murat C."/>
            <person name="Nolan M."/>
            <person name="Ohm R."/>
            <person name="Pangilinan J."/>
            <person name="Pereira M."/>
            <person name="Perotto S."/>
            <person name="Peter M."/>
            <person name="Riley R."/>
            <person name="Sitrit Y."/>
            <person name="Stielow B."/>
            <person name="Szollosi G."/>
            <person name="Zifcakova L."/>
            <person name="Stursova M."/>
            <person name="Spatafora J.W."/>
            <person name="Tedersoo L."/>
            <person name="Vaario L.-M."/>
            <person name="Yamada A."/>
            <person name="Yan M."/>
            <person name="Wang P."/>
            <person name="Xu J."/>
            <person name="Bruns T."/>
            <person name="Baldrian P."/>
            <person name="Vilgalys R."/>
            <person name="Henrissat B."/>
            <person name="Grigoriev I.V."/>
            <person name="Hibbett D."/>
            <person name="Nagy L.G."/>
            <person name="Martin F.M."/>
        </authorList>
    </citation>
    <scope>NUCLEOTIDE SEQUENCE</scope>
    <source>
        <strain evidence="10">Prilba</strain>
    </source>
</reference>
<dbReference type="InterPro" id="IPR028661">
    <property type="entry name" value="Vps29"/>
</dbReference>
<dbReference type="InterPro" id="IPR029052">
    <property type="entry name" value="Metallo-depent_PP-like"/>
</dbReference>
<feature type="compositionally biased region" description="Polar residues" evidence="8">
    <location>
        <begin position="202"/>
        <end position="219"/>
    </location>
</feature>
<evidence type="ECO:0000313" key="11">
    <source>
        <dbReference type="Proteomes" id="UP000759537"/>
    </source>
</evidence>
<keyword evidence="4" id="KW-0479">Metal-binding</keyword>
<dbReference type="GO" id="GO:0031410">
    <property type="term" value="C:cytoplasmic vesicle"/>
    <property type="evidence" value="ECO:0007669"/>
    <property type="project" value="UniProtKB-ARBA"/>
</dbReference>
<dbReference type="InterPro" id="IPR024654">
    <property type="entry name" value="Calcineurin-like_PHP_lpxH"/>
</dbReference>
<evidence type="ECO:0000256" key="8">
    <source>
        <dbReference type="SAM" id="MobiDB-lite"/>
    </source>
</evidence>
<dbReference type="Proteomes" id="UP000759537">
    <property type="component" value="Unassembled WGS sequence"/>
</dbReference>
<evidence type="ECO:0000256" key="6">
    <source>
        <dbReference type="ARBA" id="ARBA00022927"/>
    </source>
</evidence>
<feature type="domain" description="Calcineurin-like phosphoesterase" evidence="9">
    <location>
        <begin position="4"/>
        <end position="158"/>
    </location>
</feature>
<dbReference type="GO" id="GO:0016787">
    <property type="term" value="F:hydrolase activity"/>
    <property type="evidence" value="ECO:0007669"/>
    <property type="project" value="UniProtKB-KW"/>
</dbReference>
<gene>
    <name evidence="10" type="ORF">DFH94DRAFT_784712</name>
</gene>
<dbReference type="SUPFAM" id="SSF56300">
    <property type="entry name" value="Metallo-dependent phosphatases"/>
    <property type="match status" value="1"/>
</dbReference>
<name>A0A9P5JVM0_9AGAM</name>
<dbReference type="OrthoDB" id="10258130at2759"/>
<accession>A0A9P5JVM0</accession>
<dbReference type="PANTHER" id="PTHR11124">
    <property type="entry name" value="VACUOLAR SORTING PROTEIN VPS29"/>
    <property type="match status" value="1"/>
</dbReference>
<keyword evidence="5" id="KW-0378">Hydrolase</keyword>
<comment type="caution">
    <text evidence="10">The sequence shown here is derived from an EMBL/GenBank/DDBJ whole genome shotgun (WGS) entry which is preliminary data.</text>
</comment>
<evidence type="ECO:0000313" key="10">
    <source>
        <dbReference type="EMBL" id="KAF8464771.1"/>
    </source>
</evidence>
<dbReference type="GO" id="GO:0030904">
    <property type="term" value="C:retromer complex"/>
    <property type="evidence" value="ECO:0007669"/>
    <property type="project" value="InterPro"/>
</dbReference>
<dbReference type="InterPro" id="IPR020935">
    <property type="entry name" value="PdiEstase_YfcE_CS"/>
</dbReference>
<evidence type="ECO:0000256" key="5">
    <source>
        <dbReference type="ARBA" id="ARBA00022801"/>
    </source>
</evidence>
<dbReference type="NCBIfam" id="TIGR00040">
    <property type="entry name" value="yfcE"/>
    <property type="match status" value="1"/>
</dbReference>
<sequence>MVLVLVIGDLHIPHRIHDLPSKFKKLLVPGKIQQILCTGNVCDRETYDYLRTVAADVHVVRGDYDESVASPLSLTVTHSPIRIGVIHGHQCVPTGDLDSLNSIARQMDVDVLISGHTHTFQAIDHDGRFFVNPGSATGAWSSYLNGDPTPSFALMDIQGPVVVTYVYQLIEGEVRVEKIEYRKDAEALAAKEREAAAPRSTVMPQSIPSAGGAAQQSVW</sequence>
<dbReference type="GO" id="GO:0042147">
    <property type="term" value="P:retrograde transport, endosome to Golgi"/>
    <property type="evidence" value="ECO:0007669"/>
    <property type="project" value="InterPro"/>
</dbReference>
<keyword evidence="3" id="KW-0813">Transport</keyword>
<dbReference type="EMBL" id="WHVB01000053">
    <property type="protein sequence ID" value="KAF8464771.1"/>
    <property type="molecule type" value="Genomic_DNA"/>
</dbReference>
<evidence type="ECO:0000256" key="2">
    <source>
        <dbReference type="ARBA" id="ARBA00017767"/>
    </source>
</evidence>
<evidence type="ECO:0000256" key="4">
    <source>
        <dbReference type="ARBA" id="ARBA00022723"/>
    </source>
</evidence>
<dbReference type="CDD" id="cd07394">
    <property type="entry name" value="MPP_Vps29"/>
    <property type="match status" value="1"/>
</dbReference>
<evidence type="ECO:0000259" key="9">
    <source>
        <dbReference type="Pfam" id="PF12850"/>
    </source>
</evidence>